<name>A0A9Q3UPB5_9GAMM</name>
<protein>
    <submittedName>
        <fullName evidence="7">LysE family translocator</fullName>
    </submittedName>
</protein>
<dbReference type="AlphaFoldDB" id="A0A9Q3UPB5"/>
<dbReference type="PANTHER" id="PTHR30086">
    <property type="entry name" value="ARGININE EXPORTER PROTEIN ARGO"/>
    <property type="match status" value="1"/>
</dbReference>
<organism evidence="7 8">
    <name type="scientific">Alloalcanivorax marinus</name>
    <dbReference type="NCBI Taxonomy" id="1177169"/>
    <lineage>
        <taxon>Bacteria</taxon>
        <taxon>Pseudomonadati</taxon>
        <taxon>Pseudomonadota</taxon>
        <taxon>Gammaproteobacteria</taxon>
        <taxon>Oceanospirillales</taxon>
        <taxon>Alcanivoracaceae</taxon>
        <taxon>Alloalcanivorax</taxon>
    </lineage>
</organism>
<dbReference type="GO" id="GO:0015171">
    <property type="term" value="F:amino acid transmembrane transporter activity"/>
    <property type="evidence" value="ECO:0007669"/>
    <property type="project" value="TreeGrafter"/>
</dbReference>
<comment type="caution">
    <text evidence="7">The sequence shown here is derived from an EMBL/GenBank/DDBJ whole genome shotgun (WGS) entry which is preliminary data.</text>
</comment>
<comment type="subcellular location">
    <subcellularLocation>
        <location evidence="1">Cell membrane</location>
        <topology evidence="1">Multi-pass membrane protein</topology>
    </subcellularLocation>
</comment>
<evidence type="ECO:0000313" key="8">
    <source>
        <dbReference type="Proteomes" id="UP001108027"/>
    </source>
</evidence>
<keyword evidence="3 6" id="KW-0812">Transmembrane</keyword>
<reference evidence="7" key="1">
    <citation type="submission" date="2021-10" db="EMBL/GenBank/DDBJ databases">
        <title>The diversity and Nitrogen Metabolism of Culturable Nitrate-Utilizing Bacteria Within the Oxygen Minimum Zone of the Changjiang (Yangtze River)Estuary.</title>
        <authorList>
            <person name="Zhang D."/>
            <person name="Zheng J."/>
            <person name="Liu S."/>
            <person name="He W."/>
        </authorList>
    </citation>
    <scope>NUCLEOTIDE SEQUENCE</scope>
    <source>
        <strain evidence="7">FXH-223</strain>
    </source>
</reference>
<evidence type="ECO:0000256" key="6">
    <source>
        <dbReference type="SAM" id="Phobius"/>
    </source>
</evidence>
<evidence type="ECO:0000256" key="4">
    <source>
        <dbReference type="ARBA" id="ARBA00022989"/>
    </source>
</evidence>
<dbReference type="EMBL" id="JAJGNA010000012">
    <property type="protein sequence ID" value="MCC4309144.1"/>
    <property type="molecule type" value="Genomic_DNA"/>
</dbReference>
<feature type="transmembrane region" description="Helical" evidence="6">
    <location>
        <begin position="140"/>
        <end position="166"/>
    </location>
</feature>
<feature type="transmembrane region" description="Helical" evidence="6">
    <location>
        <begin position="37"/>
        <end position="59"/>
    </location>
</feature>
<evidence type="ECO:0000256" key="3">
    <source>
        <dbReference type="ARBA" id="ARBA00022692"/>
    </source>
</evidence>
<dbReference type="GO" id="GO:0033228">
    <property type="term" value="P:cysteine export across plasma membrane"/>
    <property type="evidence" value="ECO:0007669"/>
    <property type="project" value="TreeGrafter"/>
</dbReference>
<feature type="transmembrane region" description="Helical" evidence="6">
    <location>
        <begin position="178"/>
        <end position="195"/>
    </location>
</feature>
<dbReference type="Proteomes" id="UP001108027">
    <property type="component" value="Unassembled WGS sequence"/>
</dbReference>
<keyword evidence="8" id="KW-1185">Reference proteome</keyword>
<evidence type="ECO:0000256" key="5">
    <source>
        <dbReference type="ARBA" id="ARBA00023136"/>
    </source>
</evidence>
<dbReference type="GO" id="GO:0005886">
    <property type="term" value="C:plasma membrane"/>
    <property type="evidence" value="ECO:0007669"/>
    <property type="project" value="UniProtKB-SubCell"/>
</dbReference>
<accession>A0A9Q3UPB5</accession>
<feature type="transmembrane region" description="Helical" evidence="6">
    <location>
        <begin position="71"/>
        <end position="89"/>
    </location>
</feature>
<dbReference type="Pfam" id="PF01810">
    <property type="entry name" value="LysE"/>
    <property type="match status" value="1"/>
</dbReference>
<keyword evidence="2" id="KW-1003">Cell membrane</keyword>
<keyword evidence="5 6" id="KW-0472">Membrane</keyword>
<dbReference type="PANTHER" id="PTHR30086:SF20">
    <property type="entry name" value="ARGININE EXPORTER PROTEIN ARGO-RELATED"/>
    <property type="match status" value="1"/>
</dbReference>
<evidence type="ECO:0000313" key="7">
    <source>
        <dbReference type="EMBL" id="MCC4309144.1"/>
    </source>
</evidence>
<dbReference type="RefSeq" id="WP_228234078.1">
    <property type="nucleotide sequence ID" value="NZ_JAJGNA010000012.1"/>
</dbReference>
<dbReference type="InterPro" id="IPR001123">
    <property type="entry name" value="LeuE-type"/>
</dbReference>
<sequence>MESLLPFVLFALVASITPGPTNVLVLACASRHGLAAALPMVVGAAGGAASVLLLVGTGLARPLAAHPTVRLLMAAVGLAWLTVLAVQLWRAAPAVRRSDDGDRRGRLGVIATAGLQWVNPKAWMMALAATGVFAGKGWPITVLAGVFLLVALPCVLAWAGLGAGAARWIEDPRWMRRFNRGMALLLLLSAWAAAFW</sequence>
<evidence type="ECO:0000256" key="2">
    <source>
        <dbReference type="ARBA" id="ARBA00022475"/>
    </source>
</evidence>
<evidence type="ECO:0000256" key="1">
    <source>
        <dbReference type="ARBA" id="ARBA00004651"/>
    </source>
</evidence>
<gene>
    <name evidence="7" type="ORF">LL252_11230</name>
</gene>
<proteinExistence type="predicted"/>
<keyword evidence="4 6" id="KW-1133">Transmembrane helix</keyword>